<dbReference type="EMBL" id="JAWDJO010000260">
    <property type="protein sequence ID" value="KAL1888465.1"/>
    <property type="molecule type" value="Genomic_DNA"/>
</dbReference>
<proteinExistence type="predicted"/>
<feature type="compositionally biased region" description="Acidic residues" evidence="3">
    <location>
        <begin position="67"/>
        <end position="77"/>
    </location>
</feature>
<reference evidence="6 7" key="1">
    <citation type="journal article" date="2024" name="IMA Fungus">
        <title>IMA Genome - F19 : A genome assembly and annotation guide to empower mycologists, including annotated draft genome sequences of Ceratocystis pirilliformis, Diaporthe australafricana, Fusarium ophioides, Paecilomyces lecythidis, and Sporothrix stenoceras.</title>
        <authorList>
            <person name="Aylward J."/>
            <person name="Wilson A.M."/>
            <person name="Visagie C.M."/>
            <person name="Spraker J."/>
            <person name="Barnes I."/>
            <person name="Buitendag C."/>
            <person name="Ceriani C."/>
            <person name="Del Mar Angel L."/>
            <person name="du Plessis D."/>
            <person name="Fuchs T."/>
            <person name="Gasser K."/>
            <person name="Kramer D."/>
            <person name="Li W."/>
            <person name="Munsamy K."/>
            <person name="Piso A."/>
            <person name="Price J.L."/>
            <person name="Sonnekus B."/>
            <person name="Thomas C."/>
            <person name="van der Nest A."/>
            <person name="van Dijk A."/>
            <person name="van Heerden A."/>
            <person name="van Vuuren N."/>
            <person name="Yilmaz N."/>
            <person name="Duong T.A."/>
            <person name="van der Merwe N.A."/>
            <person name="Wingfield M.J."/>
            <person name="Wingfield B.D."/>
        </authorList>
    </citation>
    <scope>NUCLEOTIDE SEQUENCE [LARGE SCALE GENOMIC DNA]</scope>
    <source>
        <strain evidence="6 7">CMW 12675</strain>
    </source>
</reference>
<name>A0ABR3YKI4_9PEZI</name>
<dbReference type="InterPro" id="IPR053239">
    <property type="entry name" value="Dual_spec_PTase"/>
</dbReference>
<dbReference type="SMART" id="SM00195">
    <property type="entry name" value="DSPc"/>
    <property type="match status" value="1"/>
</dbReference>
<dbReference type="PROSITE" id="PS00383">
    <property type="entry name" value="TYR_PHOSPHATASE_1"/>
    <property type="match status" value="1"/>
</dbReference>
<dbReference type="SMART" id="SM00404">
    <property type="entry name" value="PTPc_motif"/>
    <property type="match status" value="1"/>
</dbReference>
<keyword evidence="7" id="KW-1185">Reference proteome</keyword>
<evidence type="ECO:0000256" key="1">
    <source>
        <dbReference type="ARBA" id="ARBA00022801"/>
    </source>
</evidence>
<organism evidence="6 7">
    <name type="scientific">Ceratocystis pirilliformis</name>
    <dbReference type="NCBI Taxonomy" id="259994"/>
    <lineage>
        <taxon>Eukaryota</taxon>
        <taxon>Fungi</taxon>
        <taxon>Dikarya</taxon>
        <taxon>Ascomycota</taxon>
        <taxon>Pezizomycotina</taxon>
        <taxon>Sordariomycetes</taxon>
        <taxon>Hypocreomycetidae</taxon>
        <taxon>Microascales</taxon>
        <taxon>Ceratocystidaceae</taxon>
        <taxon>Ceratocystis</taxon>
    </lineage>
</organism>
<feature type="domain" description="Tyrosine-protein phosphatase" evidence="4">
    <location>
        <begin position="538"/>
        <end position="687"/>
    </location>
</feature>
<dbReference type="PANTHER" id="PTHR47550:SF1">
    <property type="entry name" value="DUAL SPECIFICITY PROTEIN PHOSPHATASE PPS1"/>
    <property type="match status" value="1"/>
</dbReference>
<comment type="caution">
    <text evidence="6">The sequence shown here is derived from an EMBL/GenBank/DDBJ whole genome shotgun (WGS) entry which is preliminary data.</text>
</comment>
<dbReference type="PANTHER" id="PTHR47550">
    <property type="entry name" value="DUAL SPECIFICITY PROTEIN PHOSPHATASE PPS1"/>
    <property type="match status" value="1"/>
</dbReference>
<evidence type="ECO:0000313" key="6">
    <source>
        <dbReference type="EMBL" id="KAL1888465.1"/>
    </source>
</evidence>
<feature type="domain" description="Tyrosine specific protein phosphatases" evidence="5">
    <location>
        <begin position="606"/>
        <end position="674"/>
    </location>
</feature>
<accession>A0ABR3YKI4</accession>
<feature type="region of interest" description="Disordered" evidence="3">
    <location>
        <begin position="1"/>
        <end position="78"/>
    </location>
</feature>
<dbReference type="InterPro" id="IPR016130">
    <property type="entry name" value="Tyr_Pase_AS"/>
</dbReference>
<dbReference type="CDD" id="cd14516">
    <property type="entry name" value="DSP_fungal_PPS1"/>
    <property type="match status" value="1"/>
</dbReference>
<dbReference type="PROSITE" id="PS50054">
    <property type="entry name" value="TYR_PHOSPHATASE_DUAL"/>
    <property type="match status" value="1"/>
</dbReference>
<dbReference type="SUPFAM" id="SSF52799">
    <property type="entry name" value="(Phosphotyrosine protein) phosphatases II"/>
    <property type="match status" value="2"/>
</dbReference>
<evidence type="ECO:0000259" key="5">
    <source>
        <dbReference type="PROSITE" id="PS50056"/>
    </source>
</evidence>
<feature type="compositionally biased region" description="Polar residues" evidence="3">
    <location>
        <begin position="22"/>
        <end position="31"/>
    </location>
</feature>
<evidence type="ECO:0000259" key="4">
    <source>
        <dbReference type="PROSITE" id="PS50054"/>
    </source>
</evidence>
<keyword evidence="2" id="KW-0904">Protein phosphatase</keyword>
<dbReference type="Proteomes" id="UP001583280">
    <property type="component" value="Unassembled WGS sequence"/>
</dbReference>
<dbReference type="InterPro" id="IPR029021">
    <property type="entry name" value="Prot-tyrosine_phosphatase-like"/>
</dbReference>
<evidence type="ECO:0000256" key="3">
    <source>
        <dbReference type="SAM" id="MobiDB-lite"/>
    </source>
</evidence>
<keyword evidence="1" id="KW-0378">Hydrolase</keyword>
<dbReference type="InterPro" id="IPR020422">
    <property type="entry name" value="TYR_PHOSPHATASE_DUAL_dom"/>
</dbReference>
<dbReference type="InterPro" id="IPR003595">
    <property type="entry name" value="Tyr_Pase_cat"/>
</dbReference>
<evidence type="ECO:0000256" key="2">
    <source>
        <dbReference type="ARBA" id="ARBA00022912"/>
    </source>
</evidence>
<dbReference type="PROSITE" id="PS50056">
    <property type="entry name" value="TYR_PHOSPHATASE_2"/>
    <property type="match status" value="1"/>
</dbReference>
<feature type="compositionally biased region" description="Low complexity" evidence="3">
    <location>
        <begin position="56"/>
        <end position="66"/>
    </location>
</feature>
<evidence type="ECO:0000313" key="7">
    <source>
        <dbReference type="Proteomes" id="UP001583280"/>
    </source>
</evidence>
<dbReference type="InterPro" id="IPR000387">
    <property type="entry name" value="Tyr_Pase_dom"/>
</dbReference>
<gene>
    <name evidence="6" type="primary">PPS1</name>
    <name evidence="6" type="ORF">Cpir12675_006160</name>
</gene>
<dbReference type="Gene3D" id="3.90.190.10">
    <property type="entry name" value="Protein tyrosine phosphatase superfamily"/>
    <property type="match status" value="1"/>
</dbReference>
<protein>
    <submittedName>
        <fullName evidence="6">Tyrosine/serine/threonine protein phosphatase pps1</fullName>
    </submittedName>
</protein>
<sequence>MATTVAAVSVPRPRENIPDSLSAANQTSTASVKIPRTTVHSSSRHLPYCPPGSVQSSPSDHLSLSPEDSEDSEDDIDSSCRSLLFPPDRYERFNCGGFPVYSIDPLGLVNAVHHIANQPLPLPSRVFPWLHGLHPRNNIQMAFFTRHQSQHYAIPGCLRSITLVKADGNLNKARLKGALAPGDIITLAPGKYQNEWPSTTDIETEFIDIDPKTGFSVRNFHIQSIKAATVSDIIVYGDNRQEVFNAARDIACAQSNWRTKQSANGRVHVPVMNTFVCIAPFAAFEEFHSELVSIDSAGHHSGRVLDFHRQESIEMHEMTRPTEISHNVWMGCTPNLLPTDQNDTEFNVFVECTDAATLQPDLFRNLCIKPRLENDSMPSRSTIEFPSSGSLSSSFHNQPELRDVVEICKWIYNMAHGIQETEREVVDPELKSPLPCASYKFPPRKILFHCGDGYTETTLLGIAYFAYSTGRPIPTAWLDLHTQLKRNFFAYPSDVAFLKALSLLLMRASPVCKDMEQDMLQVAATNEPRWFRCMDGSFPSRITDYMYLGSLNHANNPELLRALGITQVLSVGEVADWTESEFEKWGPNNVCLVQGVQDNGVDTLTPEFSRCFSFIDQGRQKGGATLVHCRVGVSRSATICIAEIMRTLNLSLPRAYCFVRARRLNVIIQPHLRFIYELLRWEDVVRQHDTNIDMAKYTDGCNSGNASFGRELEWAHIAREIALLNQPYLCH</sequence>
<dbReference type="InterPro" id="IPR000340">
    <property type="entry name" value="Dual-sp_phosphatase_cat-dom"/>
</dbReference>
<dbReference type="Pfam" id="PF00782">
    <property type="entry name" value="DSPc"/>
    <property type="match status" value="1"/>
</dbReference>
<dbReference type="InterPro" id="IPR047949">
    <property type="entry name" value="PPS1_DSP"/>
</dbReference>